<keyword evidence="5 6" id="KW-0472">Membrane</keyword>
<protein>
    <recommendedName>
        <fullName evidence="6">Phosphatidylglycerol lysyltransferase</fullName>
        <ecNumber evidence="6">2.3.2.3</ecNumber>
    </recommendedName>
    <alternativeName>
        <fullName evidence="6">Lysylphosphatidylglycerol synthase</fullName>
    </alternativeName>
</protein>
<feature type="transmembrane region" description="Helical" evidence="6">
    <location>
        <begin position="104"/>
        <end position="126"/>
    </location>
</feature>
<sequence>MLGWFVYSRRGDLALLPQYLRQVTVGNLAELASLEFLFLALAAQSNRLVYRSIGVNNSLLEQLQLLVAASTVERLLPSGGAAGMSSYVWLAHGRGIPVSESIRMTATTFVMGYLQIVPLLIVPLFWIDSYNFPFNEAVVLVVVSAGFVILAAGLALLIGSQRFLDWISNLQFVSRFPRVIASLVAGRDHVRFSWRNRRELLPPLLLLWSLYPVRIAMLEACFSAFHTQVSLPLLWAGYSLTILISFLTFLPTTLGVFELSMVGTFALLGVPTDLATAVTLLYRAFTYWLPVPLGLLAWWNLRRRVVSSEYRNQ</sequence>
<dbReference type="InterPro" id="IPR022791">
    <property type="entry name" value="L-PG_synthase/AglD"/>
</dbReference>
<evidence type="ECO:0000256" key="2">
    <source>
        <dbReference type="ARBA" id="ARBA00022475"/>
    </source>
</evidence>
<keyword evidence="2" id="KW-1003">Cell membrane</keyword>
<keyword evidence="3 6" id="KW-0812">Transmembrane</keyword>
<evidence type="ECO:0000313" key="7">
    <source>
        <dbReference type="EMBL" id="GAX90134.1"/>
    </source>
</evidence>
<keyword evidence="6" id="KW-0046">Antibiotic resistance</keyword>
<organism evidence="7 8">
    <name type="scientific">Effusibacillus lacus</name>
    <dbReference type="NCBI Taxonomy" id="1348429"/>
    <lineage>
        <taxon>Bacteria</taxon>
        <taxon>Bacillati</taxon>
        <taxon>Bacillota</taxon>
        <taxon>Bacilli</taxon>
        <taxon>Bacillales</taxon>
        <taxon>Alicyclobacillaceae</taxon>
        <taxon>Effusibacillus</taxon>
    </lineage>
</organism>
<evidence type="ECO:0000256" key="5">
    <source>
        <dbReference type="ARBA" id="ARBA00023136"/>
    </source>
</evidence>
<dbReference type="GO" id="GO:0005886">
    <property type="term" value="C:plasma membrane"/>
    <property type="evidence" value="ECO:0007669"/>
    <property type="project" value="UniProtKB-SubCell"/>
</dbReference>
<reference evidence="8" key="1">
    <citation type="submission" date="2017-07" db="EMBL/GenBank/DDBJ databases">
        <title>Draft genome sequence of Effusibacillus lacus strain skLN1.</title>
        <authorList>
            <person name="Watanabe M."/>
            <person name="Kojima H."/>
            <person name="Fukui M."/>
        </authorList>
    </citation>
    <scope>NUCLEOTIDE SEQUENCE [LARGE SCALE GENOMIC DNA]</scope>
    <source>
        <strain evidence="8">skLN1</strain>
    </source>
</reference>
<dbReference type="GO" id="GO:0050071">
    <property type="term" value="F:phosphatidylglycerol lysyltransferase activity"/>
    <property type="evidence" value="ECO:0007669"/>
    <property type="project" value="UniProtKB-EC"/>
</dbReference>
<dbReference type="Proteomes" id="UP000217785">
    <property type="component" value="Unassembled WGS sequence"/>
</dbReference>
<dbReference type="EC" id="2.3.2.3" evidence="6"/>
<evidence type="ECO:0000256" key="3">
    <source>
        <dbReference type="ARBA" id="ARBA00022692"/>
    </source>
</evidence>
<dbReference type="AlphaFoldDB" id="A0A292YP29"/>
<evidence type="ECO:0000313" key="8">
    <source>
        <dbReference type="Proteomes" id="UP000217785"/>
    </source>
</evidence>
<name>A0A292YP29_9BACL</name>
<dbReference type="GO" id="GO:0046677">
    <property type="term" value="P:response to antibiotic"/>
    <property type="evidence" value="ECO:0007669"/>
    <property type="project" value="UniProtKB-KW"/>
</dbReference>
<evidence type="ECO:0000256" key="1">
    <source>
        <dbReference type="ARBA" id="ARBA00004651"/>
    </source>
</evidence>
<accession>A0A292YP29</accession>
<keyword evidence="6" id="KW-0443">Lipid metabolism</keyword>
<dbReference type="Pfam" id="PF03706">
    <property type="entry name" value="LPG_synthase_TM"/>
    <property type="match status" value="1"/>
</dbReference>
<gene>
    <name evidence="6" type="primary">mprF</name>
    <name evidence="7" type="ORF">EFBL_1760</name>
</gene>
<evidence type="ECO:0000256" key="6">
    <source>
        <dbReference type="RuleBase" id="RU363042"/>
    </source>
</evidence>
<comment type="catalytic activity">
    <reaction evidence="6">
        <text>L-lysyl-tRNA(Lys) + a 1,2-diacyl-sn-glycero-3-phospho-(1'-sn-glycerol) = a 1,2-diacyl-sn-glycero-3-phospho-1'-(3'-O-L-lysyl)-sn-glycerol + tRNA(Lys)</text>
        <dbReference type="Rhea" id="RHEA:10668"/>
        <dbReference type="Rhea" id="RHEA-COMP:9696"/>
        <dbReference type="Rhea" id="RHEA-COMP:9697"/>
        <dbReference type="ChEBI" id="CHEBI:64716"/>
        <dbReference type="ChEBI" id="CHEBI:75792"/>
        <dbReference type="ChEBI" id="CHEBI:78442"/>
        <dbReference type="ChEBI" id="CHEBI:78529"/>
        <dbReference type="EC" id="2.3.2.3"/>
    </reaction>
</comment>
<keyword evidence="8" id="KW-1185">Reference proteome</keyword>
<comment type="caution">
    <text evidence="7">The sequence shown here is derived from an EMBL/GenBank/DDBJ whole genome shotgun (WGS) entry which is preliminary data.</text>
</comment>
<dbReference type="PANTHER" id="PTHR39087:SF2">
    <property type="entry name" value="UPF0104 MEMBRANE PROTEIN MJ1595"/>
    <property type="match status" value="1"/>
</dbReference>
<comment type="function">
    <text evidence="6">Catalyzes the transfer of a lysyl group from L-lysyl-tRNA(Lys) to membrane-bound phosphatidylglycerol (PG), which produces lysylphosphatidylglycerol (LPG), a major component of the bacterial membrane with a positive net charge. LPG synthesis contributes to bacterial virulence as it is involved in the resistance mechanism against cationic antimicrobial peptides (CAMP) produces by the host's immune system (defensins, cathelicidins) and by the competing microorganisms.</text>
</comment>
<comment type="similarity">
    <text evidence="6">Belongs to the LPG synthase family.</text>
</comment>
<dbReference type="NCBIfam" id="TIGR00374">
    <property type="entry name" value="flippase-like domain"/>
    <property type="match status" value="1"/>
</dbReference>
<feature type="transmembrane region" description="Helical" evidence="6">
    <location>
        <begin position="284"/>
        <end position="301"/>
    </location>
</feature>
<proteinExistence type="inferred from homology"/>
<feature type="transmembrane region" description="Helical" evidence="6">
    <location>
        <begin position="138"/>
        <end position="158"/>
    </location>
</feature>
<keyword evidence="4 6" id="KW-1133">Transmembrane helix</keyword>
<dbReference type="EMBL" id="BDUF01000049">
    <property type="protein sequence ID" value="GAX90134.1"/>
    <property type="molecule type" value="Genomic_DNA"/>
</dbReference>
<comment type="subcellular location">
    <subcellularLocation>
        <location evidence="1 6">Cell membrane</location>
        <topology evidence="1 6">Multi-pass membrane protein</topology>
    </subcellularLocation>
</comment>
<keyword evidence="6" id="KW-0808">Transferase</keyword>
<dbReference type="PANTHER" id="PTHR39087">
    <property type="entry name" value="UPF0104 MEMBRANE PROTEIN MJ1595"/>
    <property type="match status" value="1"/>
</dbReference>
<feature type="transmembrane region" description="Helical" evidence="6">
    <location>
        <begin position="231"/>
        <end position="250"/>
    </location>
</feature>
<evidence type="ECO:0000256" key="4">
    <source>
        <dbReference type="ARBA" id="ARBA00022989"/>
    </source>
</evidence>
<dbReference type="GO" id="GO:0006629">
    <property type="term" value="P:lipid metabolic process"/>
    <property type="evidence" value="ECO:0007669"/>
    <property type="project" value="UniProtKB-KW"/>
</dbReference>